<proteinExistence type="predicted"/>
<protein>
    <submittedName>
        <fullName evidence="3">Pentatricopeptide repeat-containing protein</fullName>
    </submittedName>
</protein>
<evidence type="ECO:0000256" key="1">
    <source>
        <dbReference type="SAM" id="MobiDB-lite"/>
    </source>
</evidence>
<dbReference type="GO" id="GO:0071013">
    <property type="term" value="C:catalytic step 2 spliceosome"/>
    <property type="evidence" value="ECO:0007669"/>
    <property type="project" value="InterPro"/>
</dbReference>
<keyword evidence="2" id="KW-1185">Reference proteome</keyword>
<dbReference type="Proteomes" id="UP000036681">
    <property type="component" value="Unplaced"/>
</dbReference>
<dbReference type="PANTHER" id="PTHR43979:SF1">
    <property type="entry name" value="PRE-MRNA-PROCESSING FACTOR 17"/>
    <property type="match status" value="1"/>
</dbReference>
<dbReference type="GO" id="GO:0000398">
    <property type="term" value="P:mRNA splicing, via spliceosome"/>
    <property type="evidence" value="ECO:0007669"/>
    <property type="project" value="InterPro"/>
</dbReference>
<name>A0A0M3HJN0_ASCLU</name>
<dbReference type="AlphaFoldDB" id="A0A0M3HJN0"/>
<dbReference type="PANTHER" id="PTHR43979">
    <property type="entry name" value="PRE-MRNA-PROCESSING FACTOR 17"/>
    <property type="match status" value="1"/>
</dbReference>
<dbReference type="GO" id="GO:0003729">
    <property type="term" value="F:mRNA binding"/>
    <property type="evidence" value="ECO:0007669"/>
    <property type="project" value="TreeGrafter"/>
</dbReference>
<reference evidence="3" key="1">
    <citation type="submission" date="2017-02" db="UniProtKB">
        <authorList>
            <consortium name="WormBaseParasite"/>
        </authorList>
    </citation>
    <scope>IDENTIFICATION</scope>
</reference>
<organism evidence="2 3">
    <name type="scientific">Ascaris lumbricoides</name>
    <name type="common">Giant roundworm</name>
    <dbReference type="NCBI Taxonomy" id="6252"/>
    <lineage>
        <taxon>Eukaryota</taxon>
        <taxon>Metazoa</taxon>
        <taxon>Ecdysozoa</taxon>
        <taxon>Nematoda</taxon>
        <taxon>Chromadorea</taxon>
        <taxon>Rhabditida</taxon>
        <taxon>Spirurina</taxon>
        <taxon>Ascaridomorpha</taxon>
        <taxon>Ascaridoidea</taxon>
        <taxon>Ascarididae</taxon>
        <taxon>Ascaris</taxon>
    </lineage>
</organism>
<feature type="region of interest" description="Disordered" evidence="1">
    <location>
        <begin position="76"/>
        <end position="95"/>
    </location>
</feature>
<feature type="compositionally biased region" description="Basic and acidic residues" evidence="1">
    <location>
        <begin position="76"/>
        <end position="89"/>
    </location>
</feature>
<accession>A0A0M3HJN0</accession>
<dbReference type="WBParaSite" id="ALUE_0000172501-mRNA-1">
    <property type="protein sequence ID" value="ALUE_0000172501-mRNA-1"/>
    <property type="gene ID" value="ALUE_0000172501"/>
</dbReference>
<sequence length="120" mass="13523">MWFSIMLEAGPSNPFKSANQSAYKNMLTGYVEHAHVDSFQFEQQIRAFDTLGYARDPSADNSNKYIGDIQKAKEKQGASLFEGEKTGGEKRKRVRNMDSSDVNGYTGIFVFLCRRLVLLG</sequence>
<evidence type="ECO:0000313" key="2">
    <source>
        <dbReference type="Proteomes" id="UP000036681"/>
    </source>
</evidence>
<evidence type="ECO:0000313" key="3">
    <source>
        <dbReference type="WBParaSite" id="ALUE_0000172501-mRNA-1"/>
    </source>
</evidence>
<dbReference type="InterPro" id="IPR032847">
    <property type="entry name" value="PRPF17"/>
</dbReference>